<evidence type="ECO:0000313" key="1">
    <source>
        <dbReference type="EnsemblMetazoa" id="AMIN008357-PA"/>
    </source>
</evidence>
<name>A0A182WDC0_9DIPT</name>
<dbReference type="AlphaFoldDB" id="A0A182WDC0"/>
<reference evidence="1" key="2">
    <citation type="submission" date="2020-05" db="UniProtKB">
        <authorList>
            <consortium name="EnsemblMetazoa"/>
        </authorList>
    </citation>
    <scope>IDENTIFICATION</scope>
    <source>
        <strain evidence="1">MINIMUS1</strain>
    </source>
</reference>
<protein>
    <submittedName>
        <fullName evidence="1">Uncharacterized protein</fullName>
    </submittedName>
</protein>
<keyword evidence="2" id="KW-1185">Reference proteome</keyword>
<dbReference type="EnsemblMetazoa" id="AMIN008357-RA">
    <property type="protein sequence ID" value="AMIN008357-PA"/>
    <property type="gene ID" value="AMIN008357"/>
</dbReference>
<proteinExistence type="predicted"/>
<sequence>MYREEAVTFILLPTDREAREPEPCIKHLVKKNTLNSVHCTVLRHLPYSTANPHVSSTACVNLSYISWYESYIGRSSRLKQVCAFGRFWIGTSAVRWMVKSRGPTAPVEPCSARKPCSGTRHEPVTNCSSWARISERQRKTTIQHVIVKHGNAQNAPDEVKCPDLADQIASILRQQVGTVHQALRAACRLEPPLPFGTCGPAPDSGDSATDEQPLLPAVVAGGGDAVVALFCRRIICRMCMFIRGSVNWVVRLL</sequence>
<accession>A0A182WDC0</accession>
<dbReference type="Proteomes" id="UP000075920">
    <property type="component" value="Unassembled WGS sequence"/>
</dbReference>
<reference evidence="2" key="1">
    <citation type="submission" date="2013-03" db="EMBL/GenBank/DDBJ databases">
        <title>The Genome Sequence of Anopheles minimus MINIMUS1.</title>
        <authorList>
            <consortium name="The Broad Institute Genomics Platform"/>
            <person name="Neafsey D.E."/>
            <person name="Walton C."/>
            <person name="Walker B."/>
            <person name="Young S.K."/>
            <person name="Zeng Q."/>
            <person name="Gargeya S."/>
            <person name="Fitzgerald M."/>
            <person name="Haas B."/>
            <person name="Abouelleil A."/>
            <person name="Allen A.W."/>
            <person name="Alvarado L."/>
            <person name="Arachchi H.M."/>
            <person name="Berlin A.M."/>
            <person name="Chapman S.B."/>
            <person name="Gainer-Dewar J."/>
            <person name="Goldberg J."/>
            <person name="Griggs A."/>
            <person name="Gujja S."/>
            <person name="Hansen M."/>
            <person name="Howarth C."/>
            <person name="Imamovic A."/>
            <person name="Ireland A."/>
            <person name="Larimer J."/>
            <person name="McCowan C."/>
            <person name="Murphy C."/>
            <person name="Pearson M."/>
            <person name="Poon T.W."/>
            <person name="Priest M."/>
            <person name="Roberts A."/>
            <person name="Saif S."/>
            <person name="Shea T."/>
            <person name="Sisk P."/>
            <person name="Sykes S."/>
            <person name="Wortman J."/>
            <person name="Nusbaum C."/>
            <person name="Birren B."/>
        </authorList>
    </citation>
    <scope>NUCLEOTIDE SEQUENCE [LARGE SCALE GENOMIC DNA]</scope>
    <source>
        <strain evidence="2">MINIMUS1</strain>
    </source>
</reference>
<organism evidence="1 2">
    <name type="scientific">Anopheles minimus</name>
    <dbReference type="NCBI Taxonomy" id="112268"/>
    <lineage>
        <taxon>Eukaryota</taxon>
        <taxon>Metazoa</taxon>
        <taxon>Ecdysozoa</taxon>
        <taxon>Arthropoda</taxon>
        <taxon>Hexapoda</taxon>
        <taxon>Insecta</taxon>
        <taxon>Pterygota</taxon>
        <taxon>Neoptera</taxon>
        <taxon>Endopterygota</taxon>
        <taxon>Diptera</taxon>
        <taxon>Nematocera</taxon>
        <taxon>Culicoidea</taxon>
        <taxon>Culicidae</taxon>
        <taxon>Anophelinae</taxon>
        <taxon>Anopheles</taxon>
    </lineage>
</organism>
<evidence type="ECO:0000313" key="2">
    <source>
        <dbReference type="Proteomes" id="UP000075920"/>
    </source>
</evidence>
<dbReference type="VEuPathDB" id="VectorBase:AMIN008357"/>